<dbReference type="EMBL" id="JABSNO010000001">
    <property type="protein sequence ID" value="NRS90980.1"/>
    <property type="molecule type" value="Genomic_DNA"/>
</dbReference>
<dbReference type="SUPFAM" id="SSF55681">
    <property type="entry name" value="Class II aaRS and biotin synthetases"/>
    <property type="match status" value="1"/>
</dbReference>
<gene>
    <name evidence="3" type="ORF">HNQ03_000045</name>
</gene>
<name>A0A8J8G588_9FLAO</name>
<dbReference type="PANTHER" id="PTHR12835:SF5">
    <property type="entry name" value="BIOTIN--PROTEIN LIGASE"/>
    <property type="match status" value="1"/>
</dbReference>
<dbReference type="Proteomes" id="UP000610746">
    <property type="component" value="Unassembled WGS sequence"/>
</dbReference>
<reference evidence="3" key="1">
    <citation type="submission" date="2020-05" db="EMBL/GenBank/DDBJ databases">
        <title>Genomic Encyclopedia of Type Strains, Phase IV (KMG-V): Genome sequencing to study the core and pangenomes of soil and plant-associated prokaryotes.</title>
        <authorList>
            <person name="Whitman W."/>
        </authorList>
    </citation>
    <scope>NUCLEOTIDE SEQUENCE</scope>
    <source>
        <strain evidence="3">16F</strain>
    </source>
</reference>
<dbReference type="RefSeq" id="WP_173777625.1">
    <property type="nucleotide sequence ID" value="NZ_JABSNO010000001.1"/>
</dbReference>
<dbReference type="InterPro" id="IPR045864">
    <property type="entry name" value="aa-tRNA-synth_II/BPL/LPL"/>
</dbReference>
<dbReference type="PANTHER" id="PTHR12835">
    <property type="entry name" value="BIOTIN PROTEIN LIGASE"/>
    <property type="match status" value="1"/>
</dbReference>
<keyword evidence="4" id="KW-1185">Reference proteome</keyword>
<proteinExistence type="predicted"/>
<evidence type="ECO:0000256" key="1">
    <source>
        <dbReference type="ARBA" id="ARBA00022598"/>
    </source>
</evidence>
<evidence type="ECO:0000313" key="3">
    <source>
        <dbReference type="EMBL" id="NRS90980.1"/>
    </source>
</evidence>
<evidence type="ECO:0000313" key="4">
    <source>
        <dbReference type="Proteomes" id="UP000610746"/>
    </source>
</evidence>
<dbReference type="InterPro" id="IPR004143">
    <property type="entry name" value="BPL_LPL_catalytic"/>
</dbReference>
<feature type="domain" description="BPL/LPL catalytic" evidence="2">
    <location>
        <begin position="21"/>
        <end position="131"/>
    </location>
</feature>
<keyword evidence="1 3" id="KW-0436">Ligase</keyword>
<dbReference type="Gene3D" id="3.30.930.10">
    <property type="entry name" value="Bira Bifunctional Protein, Domain 2"/>
    <property type="match status" value="1"/>
</dbReference>
<protein>
    <submittedName>
        <fullName evidence="3">BirA family biotin operon repressor/biotin-[acetyl-CoA-carboxylase] ligase</fullName>
        <ecNumber evidence="3">6.3.4.15</ecNumber>
    </submittedName>
</protein>
<sequence>MKNLTYLQESFSTNDDILLLLKKDKQKIIAAYTFDQKKGRGQYGNSWESKKNLNIAFSIAVPSNFINIPDSLFNFYTALQLRDFIATLTKDTVMIKWPNDLILNKKKIAGILIEKIIHQSENYFIIGFGLNVLQKDFDSFPNASSLIKETAIHYDLHSLSENLFDYLLENIVSNIEGKPLLQQYESHLFRKNAISVFEINEMRQNGIIKSVDAQGFLEIDLEMDGLKKFNNKEIKLLY</sequence>
<accession>A0A8J8G588</accession>
<dbReference type="EC" id="6.3.4.15" evidence="3"/>
<dbReference type="InterPro" id="IPR004408">
    <property type="entry name" value="Biotin_CoA_COase_ligase"/>
</dbReference>
<dbReference type="AlphaFoldDB" id="A0A8J8G588"/>
<comment type="caution">
    <text evidence="3">The sequence shown here is derived from an EMBL/GenBank/DDBJ whole genome shotgun (WGS) entry which is preliminary data.</text>
</comment>
<dbReference type="GO" id="GO:0005737">
    <property type="term" value="C:cytoplasm"/>
    <property type="evidence" value="ECO:0007669"/>
    <property type="project" value="TreeGrafter"/>
</dbReference>
<dbReference type="GO" id="GO:0004077">
    <property type="term" value="F:biotin--[biotin carboxyl-carrier protein] ligase activity"/>
    <property type="evidence" value="ECO:0007669"/>
    <property type="project" value="UniProtKB-EC"/>
</dbReference>
<organism evidence="3 4">
    <name type="scientific">Frigoriflavimonas asaccharolytica</name>
    <dbReference type="NCBI Taxonomy" id="2735899"/>
    <lineage>
        <taxon>Bacteria</taxon>
        <taxon>Pseudomonadati</taxon>
        <taxon>Bacteroidota</taxon>
        <taxon>Flavobacteriia</taxon>
        <taxon>Flavobacteriales</taxon>
        <taxon>Weeksellaceae</taxon>
        <taxon>Frigoriflavimonas</taxon>
    </lineage>
</organism>
<dbReference type="Pfam" id="PF03099">
    <property type="entry name" value="BPL_LplA_LipB"/>
    <property type="match status" value="1"/>
</dbReference>
<dbReference type="NCBIfam" id="TIGR00121">
    <property type="entry name" value="birA_ligase"/>
    <property type="match status" value="1"/>
</dbReference>
<evidence type="ECO:0000259" key="2">
    <source>
        <dbReference type="Pfam" id="PF03099"/>
    </source>
</evidence>